<dbReference type="GO" id="GO:0051225">
    <property type="term" value="P:spindle assembly"/>
    <property type="evidence" value="ECO:0007669"/>
    <property type="project" value="TreeGrafter"/>
</dbReference>
<dbReference type="GO" id="GO:0008275">
    <property type="term" value="C:gamma-tubulin small complex"/>
    <property type="evidence" value="ECO:0007669"/>
    <property type="project" value="EnsemblFungi"/>
</dbReference>
<dbReference type="InterPro" id="IPR007259">
    <property type="entry name" value="GCP"/>
</dbReference>
<dbReference type="GO" id="GO:0005824">
    <property type="term" value="C:outer plaque of spindle pole body"/>
    <property type="evidence" value="ECO:0007669"/>
    <property type="project" value="EnsemblFungi"/>
</dbReference>
<dbReference type="InterPro" id="IPR041470">
    <property type="entry name" value="GCP_N"/>
</dbReference>
<accession>H2B0X8</accession>
<dbReference type="EMBL" id="HE650830">
    <property type="protein sequence ID" value="CCF60278.1"/>
    <property type="molecule type" value="Genomic_DNA"/>
</dbReference>
<dbReference type="InterPro" id="IPR042241">
    <property type="entry name" value="GCP_C_sf"/>
</dbReference>
<dbReference type="AlphaFoldDB" id="H2B0X8"/>
<sequence>MSLKDKLYFMMELVAPQSIADDQLRLVSNELLQMLQSPTRTIAQLESLLYKIKRLIPLNPQSESLWDRFEDTIFRAAQLRDTEEMDRYLSTAYVKLQELLQSPRNLYQRPNSYFLNKDNLDSYNDFNVPIGVPSIFSDSFETMDRLSDRRSMVSSHYTNHRGNHINNNGQPLRNLVVPFYRKMVPEEEILRNISYTLLGIESDMFPFENDSIKIPYNIPNADSGILHLIFEAGLIYKSLSQDIENYRKDIDQISPMKKALLMEVEKNLNNYTGFINTLFNSGKATTLKALYLELSESINTLRLYYRTLNQFENITGDKYLSNFYSNKSHGDPSIRAVSKNLYESLLSLYFEYLTSWLLLGKLETTTFNEFFIEKVTEEENSTNTYIPYKLVESKNLSFFPIEMTRKVYMIGKTYIFITKYCNELQWSNDFTKRYSLKYQNLSSPDFIPEFYTIIREQYTEVVRFTNEILRKKFYFTETIHMLKNILLMGKNDLIDMIILKGKDILNEPSSALTSYTSSRILQDAVQQSSFRNWINRSDNNSLINRLDARVLNLTHGSLGWDVFTLEYIVHEPLSVVLNVNRDTGRKEYLRIFNFLWKFKRNDFFYNNEMLRSKELIRSFKKFSLHSPLARDLLLKLSKFSILRSQLQQFNYKIESYYLLFIIEKAFDDLDEKLKLSEKYKGKASMETTKTSTGLVVLKYMLRPNKNVISNTFSNDSSITRKYTSLDEEEYLNIDQIEETHNTFLNNILSHRLLSSDTRGFKTGQSYAKTVLIILHEISNFILSYSNLNSIAHSILLQLNLQNNEELNDLIAQFNSISTELINCHKNFEHFAYYFIYDLKNDNDESLNRFARMLR</sequence>
<organism evidence="8 9">
    <name type="scientific">Kazachstania africana (strain ATCC 22294 / BCRC 22015 / CBS 2517 / CECT 1963 / NBRC 1671 / NRRL Y-8276)</name>
    <name type="common">Yeast</name>
    <name type="synonym">Kluyveromyces africanus</name>
    <dbReference type="NCBI Taxonomy" id="1071382"/>
    <lineage>
        <taxon>Eukaryota</taxon>
        <taxon>Fungi</taxon>
        <taxon>Dikarya</taxon>
        <taxon>Ascomycota</taxon>
        <taxon>Saccharomycotina</taxon>
        <taxon>Saccharomycetes</taxon>
        <taxon>Saccharomycetales</taxon>
        <taxon>Saccharomycetaceae</taxon>
        <taxon>Kazachstania</taxon>
    </lineage>
</organism>
<dbReference type="OrthoDB" id="5860513at2759"/>
<gene>
    <name evidence="8" type="primary">KAFR0J02140</name>
    <name evidence="8" type="ORF">KAFR_0J02140</name>
</gene>
<dbReference type="PANTHER" id="PTHR19302">
    <property type="entry name" value="GAMMA TUBULIN COMPLEX PROTEIN"/>
    <property type="match status" value="1"/>
</dbReference>
<dbReference type="Proteomes" id="UP000005220">
    <property type="component" value="Chromosome 10"/>
</dbReference>
<evidence type="ECO:0000256" key="3">
    <source>
        <dbReference type="ARBA" id="ARBA00022701"/>
    </source>
</evidence>
<name>H2B0X8_KAZAF</name>
<dbReference type="Gene3D" id="1.20.120.1900">
    <property type="entry name" value="Gamma-tubulin complex, C-terminal domain"/>
    <property type="match status" value="1"/>
</dbReference>
<evidence type="ECO:0000259" key="6">
    <source>
        <dbReference type="Pfam" id="PF04130"/>
    </source>
</evidence>
<protein>
    <recommendedName>
        <fullName evidence="5">Spindle pole body component</fullName>
    </recommendedName>
</protein>
<keyword evidence="3 5" id="KW-0493">Microtubule</keyword>
<dbReference type="eggNOG" id="KOG2000">
    <property type="taxonomic scope" value="Eukaryota"/>
</dbReference>
<evidence type="ECO:0000256" key="5">
    <source>
        <dbReference type="RuleBase" id="RU363050"/>
    </source>
</evidence>
<comment type="subcellular location">
    <subcellularLocation>
        <location evidence="5">Cytoplasm</location>
        <location evidence="5">Cytoskeleton</location>
        <location evidence="5">Microtubule organizing center</location>
    </subcellularLocation>
</comment>
<evidence type="ECO:0000256" key="1">
    <source>
        <dbReference type="ARBA" id="ARBA00010337"/>
    </source>
</evidence>
<keyword evidence="9" id="KW-1185">Reference proteome</keyword>
<dbReference type="InterPro" id="IPR040457">
    <property type="entry name" value="GCP_C"/>
</dbReference>
<comment type="similarity">
    <text evidence="1 5">Belongs to the TUBGCP family.</text>
</comment>
<dbReference type="Pfam" id="PF17681">
    <property type="entry name" value="GCP_N_terminal"/>
    <property type="match status" value="1"/>
</dbReference>
<keyword evidence="4 5" id="KW-0206">Cytoskeleton</keyword>
<dbReference type="GO" id="GO:0005822">
    <property type="term" value="C:inner plaque of spindle pole body"/>
    <property type="evidence" value="ECO:0007669"/>
    <property type="project" value="EnsemblFungi"/>
</dbReference>
<evidence type="ECO:0000256" key="2">
    <source>
        <dbReference type="ARBA" id="ARBA00022490"/>
    </source>
</evidence>
<dbReference type="GO" id="GO:0005874">
    <property type="term" value="C:microtubule"/>
    <property type="evidence" value="ECO:0007669"/>
    <property type="project" value="UniProtKB-KW"/>
</dbReference>
<dbReference type="FunCoup" id="H2B0X8">
    <property type="interactions" value="252"/>
</dbReference>
<dbReference type="GO" id="GO:0007052">
    <property type="term" value="P:mitotic spindle organization"/>
    <property type="evidence" value="ECO:0007669"/>
    <property type="project" value="EnsemblFungi"/>
</dbReference>
<dbReference type="GO" id="GO:0051321">
    <property type="term" value="P:meiotic cell cycle"/>
    <property type="evidence" value="ECO:0007669"/>
    <property type="project" value="TreeGrafter"/>
</dbReference>
<dbReference type="Pfam" id="PF04130">
    <property type="entry name" value="GCP_C_terminal"/>
    <property type="match status" value="1"/>
</dbReference>
<dbReference type="GO" id="GO:0031122">
    <property type="term" value="P:cytoplasmic microtubule organization"/>
    <property type="evidence" value="ECO:0007669"/>
    <property type="project" value="TreeGrafter"/>
</dbReference>
<dbReference type="GO" id="GO:0051011">
    <property type="term" value="F:microtubule minus-end binding"/>
    <property type="evidence" value="ECO:0007669"/>
    <property type="project" value="TreeGrafter"/>
</dbReference>
<dbReference type="KEGG" id="kaf:KAFR_0J02140"/>
<dbReference type="PANTHER" id="PTHR19302:SF33">
    <property type="entry name" value="GAMMA-TUBULIN COMPLEX COMPONENT 5"/>
    <property type="match status" value="1"/>
</dbReference>
<dbReference type="HOGENOM" id="CLU_333507_0_0_1"/>
<dbReference type="GO" id="GO:0043015">
    <property type="term" value="F:gamma-tubulin binding"/>
    <property type="evidence" value="ECO:0007669"/>
    <property type="project" value="EnsemblFungi"/>
</dbReference>
<dbReference type="GeneID" id="13883928"/>
<reference evidence="8 9" key="1">
    <citation type="journal article" date="2011" name="Proc. Natl. Acad. Sci. U.S.A.">
        <title>Evolutionary erosion of yeast sex chromosomes by mating-type switching accidents.</title>
        <authorList>
            <person name="Gordon J.L."/>
            <person name="Armisen D."/>
            <person name="Proux-Wera E."/>
            <person name="Oheigeartaigh S.S."/>
            <person name="Byrne K.P."/>
            <person name="Wolfe K.H."/>
        </authorList>
    </citation>
    <scope>NUCLEOTIDE SEQUENCE [LARGE SCALE GENOMIC DNA]</scope>
    <source>
        <strain evidence="9">ATCC 22294 / BCRC 22015 / CBS 2517 / CECT 1963 / NBRC 1671 / NRRL Y-8276</strain>
    </source>
</reference>
<evidence type="ECO:0000256" key="4">
    <source>
        <dbReference type="ARBA" id="ARBA00023212"/>
    </source>
</evidence>
<dbReference type="RefSeq" id="XP_003959413.1">
    <property type="nucleotide sequence ID" value="XM_003959364.1"/>
</dbReference>
<evidence type="ECO:0000259" key="7">
    <source>
        <dbReference type="Pfam" id="PF17681"/>
    </source>
</evidence>
<dbReference type="GO" id="GO:0007020">
    <property type="term" value="P:microtubule nucleation"/>
    <property type="evidence" value="ECO:0007669"/>
    <property type="project" value="EnsemblFungi"/>
</dbReference>
<feature type="domain" description="Gamma tubulin complex component C-terminal" evidence="6">
    <location>
        <begin position="479"/>
        <end position="847"/>
    </location>
</feature>
<proteinExistence type="inferred from homology"/>
<dbReference type="STRING" id="1071382.H2B0X8"/>
<feature type="domain" description="Gamma tubulin complex component protein N-terminal" evidence="7">
    <location>
        <begin position="190"/>
        <end position="472"/>
    </location>
</feature>
<evidence type="ECO:0000313" key="9">
    <source>
        <dbReference type="Proteomes" id="UP000005220"/>
    </source>
</evidence>
<dbReference type="InParanoid" id="H2B0X8"/>
<dbReference type="GO" id="GO:0000922">
    <property type="term" value="C:spindle pole"/>
    <property type="evidence" value="ECO:0007669"/>
    <property type="project" value="InterPro"/>
</dbReference>
<keyword evidence="2 5" id="KW-0963">Cytoplasm</keyword>
<evidence type="ECO:0000313" key="8">
    <source>
        <dbReference type="EMBL" id="CCF60278.1"/>
    </source>
</evidence>